<evidence type="ECO:0000313" key="2">
    <source>
        <dbReference type="EMBL" id="KZV06663.1"/>
    </source>
</evidence>
<dbReference type="AlphaFoldDB" id="A0A2Z7A2K2"/>
<sequence length="168" mass="17885">MAAHGSTPPASASHNQCARDSNRSASVRNNLCGHRALRRSKQRPAMAQQFAQHHRPPCAFIVHPLSAGHATNAAVSATITRSSAPISDRDARQARIQSRGAALQSPAETCDKRAYNRAAMRSKCAGHHARRPDEIGADGFSSKYWPEQFSAKEAAAMVAIGGDGGGFE</sequence>
<evidence type="ECO:0000256" key="1">
    <source>
        <dbReference type="SAM" id="MobiDB-lite"/>
    </source>
</evidence>
<feature type="compositionally biased region" description="Polar residues" evidence="1">
    <location>
        <begin position="8"/>
        <end position="26"/>
    </location>
</feature>
<reference evidence="2 3" key="1">
    <citation type="journal article" date="2015" name="Proc. Natl. Acad. Sci. U.S.A.">
        <title>The resurrection genome of Boea hygrometrica: A blueprint for survival of dehydration.</title>
        <authorList>
            <person name="Xiao L."/>
            <person name="Yang G."/>
            <person name="Zhang L."/>
            <person name="Yang X."/>
            <person name="Zhao S."/>
            <person name="Ji Z."/>
            <person name="Zhou Q."/>
            <person name="Hu M."/>
            <person name="Wang Y."/>
            <person name="Chen M."/>
            <person name="Xu Y."/>
            <person name="Jin H."/>
            <person name="Xiao X."/>
            <person name="Hu G."/>
            <person name="Bao F."/>
            <person name="Hu Y."/>
            <person name="Wan P."/>
            <person name="Li L."/>
            <person name="Deng X."/>
            <person name="Kuang T."/>
            <person name="Xiang C."/>
            <person name="Zhu J.K."/>
            <person name="Oliver M.J."/>
            <person name="He Y."/>
        </authorList>
    </citation>
    <scope>NUCLEOTIDE SEQUENCE [LARGE SCALE GENOMIC DNA]</scope>
    <source>
        <strain evidence="3">cv. XS01</strain>
    </source>
</reference>
<organism evidence="2 3">
    <name type="scientific">Dorcoceras hygrometricum</name>
    <dbReference type="NCBI Taxonomy" id="472368"/>
    <lineage>
        <taxon>Eukaryota</taxon>
        <taxon>Viridiplantae</taxon>
        <taxon>Streptophyta</taxon>
        <taxon>Embryophyta</taxon>
        <taxon>Tracheophyta</taxon>
        <taxon>Spermatophyta</taxon>
        <taxon>Magnoliopsida</taxon>
        <taxon>eudicotyledons</taxon>
        <taxon>Gunneridae</taxon>
        <taxon>Pentapetalae</taxon>
        <taxon>asterids</taxon>
        <taxon>lamiids</taxon>
        <taxon>Lamiales</taxon>
        <taxon>Gesneriaceae</taxon>
        <taxon>Didymocarpoideae</taxon>
        <taxon>Trichosporeae</taxon>
        <taxon>Loxocarpinae</taxon>
        <taxon>Dorcoceras</taxon>
    </lineage>
</organism>
<name>A0A2Z7A2K2_9LAMI</name>
<gene>
    <name evidence="2" type="ORF">F511_45857</name>
</gene>
<dbReference type="Proteomes" id="UP000250235">
    <property type="component" value="Unassembled WGS sequence"/>
</dbReference>
<accession>A0A2Z7A2K2</accession>
<dbReference type="EMBL" id="KV068991">
    <property type="protein sequence ID" value="KZV06663.1"/>
    <property type="molecule type" value="Genomic_DNA"/>
</dbReference>
<protein>
    <submittedName>
        <fullName evidence="2">Uncharacterized protein</fullName>
    </submittedName>
</protein>
<feature type="region of interest" description="Disordered" evidence="1">
    <location>
        <begin position="84"/>
        <end position="105"/>
    </location>
</feature>
<evidence type="ECO:0000313" key="3">
    <source>
        <dbReference type="Proteomes" id="UP000250235"/>
    </source>
</evidence>
<proteinExistence type="predicted"/>
<keyword evidence="3" id="KW-1185">Reference proteome</keyword>
<feature type="region of interest" description="Disordered" evidence="1">
    <location>
        <begin position="1"/>
        <end position="26"/>
    </location>
</feature>